<keyword evidence="1" id="KW-1133">Transmembrane helix</keyword>
<feature type="transmembrane region" description="Helical" evidence="1">
    <location>
        <begin position="694"/>
        <end position="716"/>
    </location>
</feature>
<sequence>MPCVENPLALAPGLHSWEQTFIKDCPTSPFGDVRPFDFSSRNSTAAAHFTLGLKALHNFFFDLCKYEFDQARLIEPTLFMAYWGRALCEAQLVWNGENVPASVEVIRAAQTNPEFPGSMSERELAYFQSVVTLNGGMEPPSTPDTVVATRPARIAAYGKAVSAIAKAYPEDQTAQSFLVVAALALGSVGDCANTQPPPAYCKALQEQSRVLADLARASNPTSPGTLHYGMHAHDFPNRSAYTGGRKYAIAYPKYVTEQTHSLHMPSHIWDRIGAWANASAANEASVAAADAFAASGALEQLGSHGYAFDSGNVYHSLEYQQYELLQGCHMRKARMLWSRMGYAAAQAMFAPRAWSQSKGSPDRSPQTLHELAFQGVVGTSWYNATTFMQWEYRMAARQAVWSLLTEWLGGAASSPDATSDWRGFHPRSMPNPLAWQGQTVYIHSFFSAEAEAALNAAHAVASLYDNIVASGGPAIAHHEGDPTSPQDLGSHGRGALSFTPLEHETRGGFTTKPCDSASGCISERVAASLHVLERAREHCASVGRVHEGAGVRALELQVRALMALAQNNGSGALDLLGEAAAVEEKMQSSLVPSSITLFYLPSTAIEGTIRLALLRSGQRAQLVKCENTPAMAVRAFSRCLEPLIHPRMPLCLLGRARAFRRVGNATAAARDYRQLLSDGEWDGADKESGLNVSLLAAAMYLCVAAALGAVCGGAVVSAHHQRAERAQGNNKMGYAPPPVHVPVEVEVEVEGHAH</sequence>
<dbReference type="Proteomes" id="UP000013827">
    <property type="component" value="Unassembled WGS sequence"/>
</dbReference>
<evidence type="ECO:0000256" key="1">
    <source>
        <dbReference type="SAM" id="Phobius"/>
    </source>
</evidence>
<dbReference type="PANTHER" id="PTHR45588:SF1">
    <property type="entry name" value="WW DOMAIN-CONTAINING PROTEIN"/>
    <property type="match status" value="1"/>
</dbReference>
<dbReference type="GeneID" id="17260811"/>
<keyword evidence="1" id="KW-0812">Transmembrane</keyword>
<evidence type="ECO:0000313" key="2">
    <source>
        <dbReference type="EnsemblProtists" id="EOD14966"/>
    </source>
</evidence>
<dbReference type="RefSeq" id="XP_005767395.1">
    <property type="nucleotide sequence ID" value="XM_005767338.1"/>
</dbReference>
<dbReference type="EnsemblProtists" id="EOD14966">
    <property type="protein sequence ID" value="EOD14966"/>
    <property type="gene ID" value="EMIHUDRAFT_197664"/>
</dbReference>
<proteinExistence type="predicted"/>
<protein>
    <submittedName>
        <fullName evidence="2">Uncharacterized protein</fullName>
    </submittedName>
</protein>
<name>A0A0D3IUN1_EMIH1</name>
<dbReference type="KEGG" id="ehx:EMIHUDRAFT_197664"/>
<dbReference type="eggNOG" id="ENOG502SR3Y">
    <property type="taxonomic scope" value="Eukaryota"/>
</dbReference>
<keyword evidence="3" id="KW-1185">Reference proteome</keyword>
<dbReference type="PANTHER" id="PTHR45588">
    <property type="entry name" value="TPR DOMAIN-CONTAINING PROTEIN"/>
    <property type="match status" value="1"/>
</dbReference>
<reference evidence="3" key="1">
    <citation type="journal article" date="2013" name="Nature">
        <title>Pan genome of the phytoplankton Emiliania underpins its global distribution.</title>
        <authorList>
            <person name="Read B.A."/>
            <person name="Kegel J."/>
            <person name="Klute M.J."/>
            <person name="Kuo A."/>
            <person name="Lefebvre S.C."/>
            <person name="Maumus F."/>
            <person name="Mayer C."/>
            <person name="Miller J."/>
            <person name="Monier A."/>
            <person name="Salamov A."/>
            <person name="Young J."/>
            <person name="Aguilar M."/>
            <person name="Claverie J.M."/>
            <person name="Frickenhaus S."/>
            <person name="Gonzalez K."/>
            <person name="Herman E.K."/>
            <person name="Lin Y.C."/>
            <person name="Napier J."/>
            <person name="Ogata H."/>
            <person name="Sarno A.F."/>
            <person name="Shmutz J."/>
            <person name="Schroeder D."/>
            <person name="de Vargas C."/>
            <person name="Verret F."/>
            <person name="von Dassow P."/>
            <person name="Valentin K."/>
            <person name="Van de Peer Y."/>
            <person name="Wheeler G."/>
            <person name="Dacks J.B."/>
            <person name="Delwiche C.F."/>
            <person name="Dyhrman S.T."/>
            <person name="Glockner G."/>
            <person name="John U."/>
            <person name="Richards T."/>
            <person name="Worden A.Z."/>
            <person name="Zhang X."/>
            <person name="Grigoriev I.V."/>
            <person name="Allen A.E."/>
            <person name="Bidle K."/>
            <person name="Borodovsky M."/>
            <person name="Bowler C."/>
            <person name="Brownlee C."/>
            <person name="Cock J.M."/>
            <person name="Elias M."/>
            <person name="Gladyshev V.N."/>
            <person name="Groth M."/>
            <person name="Guda C."/>
            <person name="Hadaegh A."/>
            <person name="Iglesias-Rodriguez M.D."/>
            <person name="Jenkins J."/>
            <person name="Jones B.M."/>
            <person name="Lawson T."/>
            <person name="Leese F."/>
            <person name="Lindquist E."/>
            <person name="Lobanov A."/>
            <person name="Lomsadze A."/>
            <person name="Malik S.B."/>
            <person name="Marsh M.E."/>
            <person name="Mackinder L."/>
            <person name="Mock T."/>
            <person name="Mueller-Roeber B."/>
            <person name="Pagarete A."/>
            <person name="Parker M."/>
            <person name="Probert I."/>
            <person name="Quesneville H."/>
            <person name="Raines C."/>
            <person name="Rensing S.A."/>
            <person name="Riano-Pachon D.M."/>
            <person name="Richier S."/>
            <person name="Rokitta S."/>
            <person name="Shiraiwa Y."/>
            <person name="Soanes D.M."/>
            <person name="van der Giezen M."/>
            <person name="Wahlund T.M."/>
            <person name="Williams B."/>
            <person name="Wilson W."/>
            <person name="Wolfe G."/>
            <person name="Wurch L.L."/>
        </authorList>
    </citation>
    <scope>NUCLEOTIDE SEQUENCE</scope>
</reference>
<evidence type="ECO:0000313" key="3">
    <source>
        <dbReference type="Proteomes" id="UP000013827"/>
    </source>
</evidence>
<dbReference type="PaxDb" id="2903-EOD14966"/>
<keyword evidence="1" id="KW-0472">Membrane</keyword>
<reference evidence="2" key="2">
    <citation type="submission" date="2024-10" db="UniProtKB">
        <authorList>
            <consortium name="EnsemblProtists"/>
        </authorList>
    </citation>
    <scope>IDENTIFICATION</scope>
</reference>
<organism evidence="2 3">
    <name type="scientific">Emiliania huxleyi (strain CCMP1516)</name>
    <dbReference type="NCBI Taxonomy" id="280463"/>
    <lineage>
        <taxon>Eukaryota</taxon>
        <taxon>Haptista</taxon>
        <taxon>Haptophyta</taxon>
        <taxon>Prymnesiophyceae</taxon>
        <taxon>Isochrysidales</taxon>
        <taxon>Noelaerhabdaceae</taxon>
        <taxon>Emiliania</taxon>
    </lineage>
</organism>
<accession>A0A0D3IUN1</accession>
<dbReference type="AlphaFoldDB" id="A0A0D3IUN1"/>
<dbReference type="HOGENOM" id="CLU_423029_0_0_1"/>